<evidence type="ECO:0000313" key="1">
    <source>
        <dbReference type="EMBL" id="KIJ24754.1"/>
    </source>
</evidence>
<accession>A0A0C9TS97</accession>
<name>A0A0C9TS97_SPHS4</name>
<dbReference type="HOGENOM" id="CLU_1548596_0_0_1"/>
<keyword evidence="2" id="KW-1185">Reference proteome</keyword>
<gene>
    <name evidence="1" type="ORF">M422DRAFT_274399</name>
</gene>
<reference evidence="1 2" key="1">
    <citation type="submission" date="2014-06" db="EMBL/GenBank/DDBJ databases">
        <title>Evolutionary Origins and Diversification of the Mycorrhizal Mutualists.</title>
        <authorList>
            <consortium name="DOE Joint Genome Institute"/>
            <consortium name="Mycorrhizal Genomics Consortium"/>
            <person name="Kohler A."/>
            <person name="Kuo A."/>
            <person name="Nagy L.G."/>
            <person name="Floudas D."/>
            <person name="Copeland A."/>
            <person name="Barry K.W."/>
            <person name="Cichocki N."/>
            <person name="Veneault-Fourrey C."/>
            <person name="LaButti K."/>
            <person name="Lindquist E.A."/>
            <person name="Lipzen A."/>
            <person name="Lundell T."/>
            <person name="Morin E."/>
            <person name="Murat C."/>
            <person name="Riley R."/>
            <person name="Ohm R."/>
            <person name="Sun H."/>
            <person name="Tunlid A."/>
            <person name="Henrissat B."/>
            <person name="Grigoriev I.V."/>
            <person name="Hibbett D.S."/>
            <person name="Martin F."/>
        </authorList>
    </citation>
    <scope>NUCLEOTIDE SEQUENCE [LARGE SCALE GENOMIC DNA]</scope>
    <source>
        <strain evidence="1 2">SS14</strain>
    </source>
</reference>
<protein>
    <submittedName>
        <fullName evidence="1">Uncharacterized protein</fullName>
    </submittedName>
</protein>
<organism evidence="1 2">
    <name type="scientific">Sphaerobolus stellatus (strain SS14)</name>
    <dbReference type="NCBI Taxonomy" id="990650"/>
    <lineage>
        <taxon>Eukaryota</taxon>
        <taxon>Fungi</taxon>
        <taxon>Dikarya</taxon>
        <taxon>Basidiomycota</taxon>
        <taxon>Agaricomycotina</taxon>
        <taxon>Agaricomycetes</taxon>
        <taxon>Phallomycetidae</taxon>
        <taxon>Geastrales</taxon>
        <taxon>Sphaerobolaceae</taxon>
        <taxon>Sphaerobolus</taxon>
    </lineage>
</organism>
<dbReference type="EMBL" id="KN837460">
    <property type="protein sequence ID" value="KIJ24754.1"/>
    <property type="molecule type" value="Genomic_DNA"/>
</dbReference>
<evidence type="ECO:0000313" key="2">
    <source>
        <dbReference type="Proteomes" id="UP000054279"/>
    </source>
</evidence>
<dbReference type="AlphaFoldDB" id="A0A0C9TS97"/>
<sequence>MRVAELLPYTSQTEWTGGFEQLDTLVDVISRLSDHNGSLYGGGDIPVLAPAILSRSVPWPIPDGIPVYILAIVIKDICHLVSASLPVLPSLPPPPGSGIARGRPPDSLSATGDLVPQKVKNYLNTQFQSYHNFFVRLTQIPCPFEEVYTAWLQLQCAVAICDELGFSITAHHM</sequence>
<proteinExistence type="predicted"/>
<dbReference type="Proteomes" id="UP000054279">
    <property type="component" value="Unassembled WGS sequence"/>
</dbReference>